<dbReference type="InterPro" id="IPR052891">
    <property type="entry name" value="DNA-3mA_glycosylase"/>
</dbReference>
<evidence type="ECO:0000256" key="1">
    <source>
        <dbReference type="PIRSR" id="PIRSR605019-1"/>
    </source>
</evidence>
<dbReference type="PANTHER" id="PTHR30037">
    <property type="entry name" value="DNA-3-METHYLADENINE GLYCOSYLASE 1"/>
    <property type="match status" value="1"/>
</dbReference>
<accession>S9TTS0</accession>
<evidence type="ECO:0000313" key="3">
    <source>
        <dbReference type="Proteomes" id="UP000015350"/>
    </source>
</evidence>
<sequence length="182" mass="20531">MNWYCDIAPGHPVHGPYHDTEYGVPVDDDRALFERLCLEIFQAGLSWLIVLKKRPALVAAFDAFDPARVAQYDENDIERLMSDAGIIRNRRKIAAVIGNARKVVEICESEGSFAAWIQRHHPRDKAAWVKLFRQTFAFTGGEVVGEFLMSIGVLPGAHRPDCPAFARILDLDPLWRKSEPTS</sequence>
<keyword evidence="1" id="KW-0479">Metal-binding</keyword>
<dbReference type="SUPFAM" id="SSF48150">
    <property type="entry name" value="DNA-glycosylase"/>
    <property type="match status" value="1"/>
</dbReference>
<evidence type="ECO:0000313" key="2">
    <source>
        <dbReference type="EMBL" id="EPY01905.1"/>
    </source>
</evidence>
<feature type="binding site" evidence="1">
    <location>
        <position position="18"/>
    </location>
    <ligand>
        <name>Zn(2+)</name>
        <dbReference type="ChEBI" id="CHEBI:29105"/>
    </ligand>
</feature>
<dbReference type="Gene3D" id="1.10.340.30">
    <property type="entry name" value="Hypothetical protein, domain 2"/>
    <property type="match status" value="1"/>
</dbReference>
<dbReference type="PANTHER" id="PTHR30037:SF4">
    <property type="entry name" value="DNA-3-METHYLADENINE GLYCOSYLASE I"/>
    <property type="match status" value="1"/>
</dbReference>
<name>S9TTS0_MAGFU</name>
<reference evidence="2 3" key="1">
    <citation type="submission" date="2013-04" db="EMBL/GenBank/DDBJ databases">
        <authorList>
            <person name="Kuznetsov B."/>
            <person name="Ivanovsky R."/>
        </authorList>
    </citation>
    <scope>NUCLEOTIDE SEQUENCE [LARGE SCALE GENOMIC DNA]</scope>
    <source>
        <strain evidence="2 3">MGU-K5</strain>
    </source>
</reference>
<dbReference type="EMBL" id="AQPH01000026">
    <property type="protein sequence ID" value="EPY01905.1"/>
    <property type="molecule type" value="Genomic_DNA"/>
</dbReference>
<dbReference type="RefSeq" id="WP_021132067.1">
    <property type="nucleotide sequence ID" value="NZ_AQPH01000026.1"/>
</dbReference>
<comment type="caution">
    <text evidence="2">The sequence shown here is derived from an EMBL/GenBank/DDBJ whole genome shotgun (WGS) entry which is preliminary data.</text>
</comment>
<feature type="binding site" evidence="1">
    <location>
        <position position="5"/>
    </location>
    <ligand>
        <name>Zn(2+)</name>
        <dbReference type="ChEBI" id="CHEBI:29105"/>
    </ligand>
</feature>
<dbReference type="OrthoDB" id="9807664at2"/>
<gene>
    <name evidence="2" type="ORF">K678_08654</name>
</gene>
<dbReference type="GO" id="GO:0006284">
    <property type="term" value="P:base-excision repair"/>
    <property type="evidence" value="ECO:0007669"/>
    <property type="project" value="InterPro"/>
</dbReference>
<dbReference type="InterPro" id="IPR011257">
    <property type="entry name" value="DNA_glycosylase"/>
</dbReference>
<dbReference type="PATRIC" id="fig|1316936.3.peg.1727"/>
<dbReference type="GO" id="GO:0008725">
    <property type="term" value="F:DNA-3-methyladenine glycosylase activity"/>
    <property type="evidence" value="ECO:0007669"/>
    <property type="project" value="InterPro"/>
</dbReference>
<dbReference type="AlphaFoldDB" id="S9TTS0"/>
<keyword evidence="1" id="KW-0862">Zinc</keyword>
<dbReference type="STRING" id="1316936.K678_08654"/>
<dbReference type="Pfam" id="PF03352">
    <property type="entry name" value="Adenine_glyco"/>
    <property type="match status" value="1"/>
</dbReference>
<organism evidence="2 3">
    <name type="scientific">Magnetospirillum fulvum MGU-K5</name>
    <dbReference type="NCBI Taxonomy" id="1316936"/>
    <lineage>
        <taxon>Bacteria</taxon>
        <taxon>Pseudomonadati</taxon>
        <taxon>Pseudomonadota</taxon>
        <taxon>Alphaproteobacteria</taxon>
        <taxon>Rhodospirillales</taxon>
        <taxon>Rhodospirillaceae</taxon>
        <taxon>Magnetospirillum</taxon>
    </lineage>
</organism>
<dbReference type="eggNOG" id="COG2818">
    <property type="taxonomic scope" value="Bacteria"/>
</dbReference>
<dbReference type="InterPro" id="IPR005019">
    <property type="entry name" value="Adenine_glyco"/>
</dbReference>
<protein>
    <submittedName>
        <fullName evidence="2">3-methyladenine DNA glycosylase</fullName>
    </submittedName>
</protein>
<dbReference type="Proteomes" id="UP000015350">
    <property type="component" value="Unassembled WGS sequence"/>
</dbReference>
<proteinExistence type="predicted"/>
<dbReference type="GO" id="GO:0046872">
    <property type="term" value="F:metal ion binding"/>
    <property type="evidence" value="ECO:0007669"/>
    <property type="project" value="UniProtKB-KW"/>
</dbReference>